<dbReference type="InterPro" id="IPR035940">
    <property type="entry name" value="CAP_sf"/>
</dbReference>
<accession>A0A6V7VFG9</accession>
<sequence>MMIILSIALFFFIVCLQLSRTSSAQIGLNEAKMTDELRNVILNAHNDFRKKLVNGKVKDAKGNLPTGKNIYKFSYNKNKEYIAQKTANICKMEHPVLLGMAKNLYANSWAMDNLTEAMLGAANGWWGEKDVCPINENNLKVTDKVFDKCGHWVPMAWSHTTEIFCGVQLCPPQFWCSNWKPPCYNTTLISCNYYNPTNDAGNILIYEKGQRCRKDSDCTWYKNSKCEIKTGLCLAPKDAKDPKIK</sequence>
<feature type="signal peptide" evidence="1">
    <location>
        <begin position="1"/>
        <end position="23"/>
    </location>
</feature>
<evidence type="ECO:0000256" key="1">
    <source>
        <dbReference type="SAM" id="SignalP"/>
    </source>
</evidence>
<dbReference type="PRINTS" id="PR00838">
    <property type="entry name" value="V5ALLERGEN"/>
</dbReference>
<dbReference type="InterPro" id="IPR002413">
    <property type="entry name" value="V5_allergen-like"/>
</dbReference>
<dbReference type="CDD" id="cd05380">
    <property type="entry name" value="CAP_euk"/>
    <property type="match status" value="1"/>
</dbReference>
<dbReference type="Gene3D" id="3.40.33.10">
    <property type="entry name" value="CAP"/>
    <property type="match status" value="1"/>
</dbReference>
<protein>
    <recommendedName>
        <fullName evidence="2">SCP domain-containing protein</fullName>
    </recommendedName>
</protein>
<feature type="domain" description="SCP" evidence="2">
    <location>
        <begin position="36"/>
        <end position="201"/>
    </location>
</feature>
<dbReference type="SMART" id="SM00198">
    <property type="entry name" value="SCP"/>
    <property type="match status" value="1"/>
</dbReference>
<dbReference type="InterPro" id="IPR014044">
    <property type="entry name" value="CAP_dom"/>
</dbReference>
<feature type="chain" id="PRO_5027961184" description="SCP domain-containing protein" evidence="1">
    <location>
        <begin position="24"/>
        <end position="245"/>
    </location>
</feature>
<dbReference type="OrthoDB" id="5857298at2759"/>
<gene>
    <name evidence="3" type="ORF">MENT_LOCUS24718</name>
</gene>
<dbReference type="Pfam" id="PF00188">
    <property type="entry name" value="CAP"/>
    <property type="match status" value="1"/>
</dbReference>
<name>A0A6V7VFG9_MELEN</name>
<dbReference type="Proteomes" id="UP000580250">
    <property type="component" value="Unassembled WGS sequence"/>
</dbReference>
<comment type="caution">
    <text evidence="3">The sequence shown here is derived from an EMBL/GenBank/DDBJ whole genome shotgun (WGS) entry which is preliminary data.</text>
</comment>
<dbReference type="InterPro" id="IPR001283">
    <property type="entry name" value="CRISP-related"/>
</dbReference>
<reference evidence="3 4" key="1">
    <citation type="submission" date="2020-08" db="EMBL/GenBank/DDBJ databases">
        <authorList>
            <person name="Koutsovoulos G."/>
            <person name="Danchin GJ E."/>
        </authorList>
    </citation>
    <scope>NUCLEOTIDE SEQUENCE [LARGE SCALE GENOMIC DNA]</scope>
</reference>
<dbReference type="AlphaFoldDB" id="A0A6V7VFG9"/>
<evidence type="ECO:0000259" key="2">
    <source>
        <dbReference type="SMART" id="SM00198"/>
    </source>
</evidence>
<evidence type="ECO:0000313" key="3">
    <source>
        <dbReference type="EMBL" id="CAD2173128.1"/>
    </source>
</evidence>
<evidence type="ECO:0000313" key="4">
    <source>
        <dbReference type="Proteomes" id="UP000580250"/>
    </source>
</evidence>
<organism evidence="3 4">
    <name type="scientific">Meloidogyne enterolobii</name>
    <name type="common">Root-knot nematode worm</name>
    <name type="synonym">Meloidogyne mayaguensis</name>
    <dbReference type="NCBI Taxonomy" id="390850"/>
    <lineage>
        <taxon>Eukaryota</taxon>
        <taxon>Metazoa</taxon>
        <taxon>Ecdysozoa</taxon>
        <taxon>Nematoda</taxon>
        <taxon>Chromadorea</taxon>
        <taxon>Rhabditida</taxon>
        <taxon>Tylenchina</taxon>
        <taxon>Tylenchomorpha</taxon>
        <taxon>Tylenchoidea</taxon>
        <taxon>Meloidogynidae</taxon>
        <taxon>Meloidogyninae</taxon>
        <taxon>Meloidogyne</taxon>
    </lineage>
</organism>
<dbReference type="EMBL" id="CAJEWN010000213">
    <property type="protein sequence ID" value="CAD2173128.1"/>
    <property type="molecule type" value="Genomic_DNA"/>
</dbReference>
<dbReference type="SUPFAM" id="SSF55797">
    <property type="entry name" value="PR-1-like"/>
    <property type="match status" value="1"/>
</dbReference>
<keyword evidence="1" id="KW-0732">Signal</keyword>
<dbReference type="PANTHER" id="PTHR10334">
    <property type="entry name" value="CYSTEINE-RICH SECRETORY PROTEIN-RELATED"/>
    <property type="match status" value="1"/>
</dbReference>
<proteinExistence type="predicted"/>